<evidence type="ECO:0000313" key="2">
    <source>
        <dbReference type="EMBL" id="PWD50695.1"/>
    </source>
</evidence>
<evidence type="ECO:0000256" key="1">
    <source>
        <dbReference type="SAM" id="MobiDB-lite"/>
    </source>
</evidence>
<reference evidence="2 3" key="1">
    <citation type="submission" date="2018-03" db="EMBL/GenBank/DDBJ databases">
        <title>Genome assembly of novel Miniimonas species PCH200.</title>
        <authorList>
            <person name="Thakur V."/>
            <person name="Kumar V."/>
            <person name="Singh D."/>
        </authorList>
    </citation>
    <scope>NUCLEOTIDE SEQUENCE [LARGE SCALE GENOMIC DNA]</scope>
    <source>
        <strain evidence="2 3">PCH200</strain>
    </source>
</reference>
<accession>A0A2U1ZUN2</accession>
<proteinExistence type="predicted"/>
<organism evidence="2 3">
    <name type="scientific">Serinibacter arcticus</name>
    <dbReference type="NCBI Taxonomy" id="1655435"/>
    <lineage>
        <taxon>Bacteria</taxon>
        <taxon>Bacillati</taxon>
        <taxon>Actinomycetota</taxon>
        <taxon>Actinomycetes</taxon>
        <taxon>Micrococcales</taxon>
        <taxon>Beutenbergiaceae</taxon>
        <taxon>Serinibacter</taxon>
    </lineage>
</organism>
<sequence length="176" mass="18616">MSHALPRDLSRAHVPEHEAAVTPFPLTPTRPAEDPGPGRRAGGPIDPVEAEHTLAQTRDEVGARLIDVCAVLDTESRIEVRWIAGAHPGTVAAVAATHAPVELTAEEVARQLSTLGWRVRFTSRSPVPCLDAGDAGHALRAVIHEGRALLTLRGADVAVGPRRSRQLVAPEGGSRS</sequence>
<evidence type="ECO:0000313" key="3">
    <source>
        <dbReference type="Proteomes" id="UP000245166"/>
    </source>
</evidence>
<keyword evidence="3" id="KW-1185">Reference proteome</keyword>
<protein>
    <submittedName>
        <fullName evidence="2">Uncharacterized protein</fullName>
    </submittedName>
</protein>
<dbReference type="EMBL" id="PYHR01000002">
    <property type="protein sequence ID" value="PWD50695.1"/>
    <property type="molecule type" value="Genomic_DNA"/>
</dbReference>
<feature type="region of interest" description="Disordered" evidence="1">
    <location>
        <begin position="1"/>
        <end position="46"/>
    </location>
</feature>
<comment type="caution">
    <text evidence="2">The sequence shown here is derived from an EMBL/GenBank/DDBJ whole genome shotgun (WGS) entry which is preliminary data.</text>
</comment>
<dbReference type="Proteomes" id="UP000245166">
    <property type="component" value="Unassembled WGS sequence"/>
</dbReference>
<gene>
    <name evidence="2" type="ORF">C8046_08550</name>
</gene>
<dbReference type="RefSeq" id="WP_109229076.1">
    <property type="nucleotide sequence ID" value="NZ_PYHR01000002.1"/>
</dbReference>
<feature type="compositionally biased region" description="Basic and acidic residues" evidence="1">
    <location>
        <begin position="1"/>
        <end position="19"/>
    </location>
</feature>
<name>A0A2U1ZUN2_9MICO</name>
<dbReference type="AlphaFoldDB" id="A0A2U1ZUN2"/>